<comment type="caution">
    <text evidence="1">The sequence shown here is derived from an EMBL/GenBank/DDBJ whole genome shotgun (WGS) entry which is preliminary data.</text>
</comment>
<gene>
    <name evidence="1" type="ORF">A2847_03030</name>
</gene>
<evidence type="ECO:0000313" key="1">
    <source>
        <dbReference type="EMBL" id="OGZ95017.1"/>
    </source>
</evidence>
<dbReference type="EMBL" id="MHQD01000044">
    <property type="protein sequence ID" value="OGZ95017.1"/>
    <property type="molecule type" value="Genomic_DNA"/>
</dbReference>
<organism evidence="1 2">
    <name type="scientific">Candidatus Sungbacteria bacterium RIFCSPHIGHO2_01_FULL_50_25</name>
    <dbReference type="NCBI Taxonomy" id="1802265"/>
    <lineage>
        <taxon>Bacteria</taxon>
        <taxon>Candidatus Sungiibacteriota</taxon>
    </lineage>
</organism>
<accession>A0A1G2K6G7</accession>
<name>A0A1G2K6G7_9BACT</name>
<reference evidence="1 2" key="1">
    <citation type="journal article" date="2016" name="Nat. Commun.">
        <title>Thousands of microbial genomes shed light on interconnected biogeochemical processes in an aquifer system.</title>
        <authorList>
            <person name="Anantharaman K."/>
            <person name="Brown C.T."/>
            <person name="Hug L.A."/>
            <person name="Sharon I."/>
            <person name="Castelle C.J."/>
            <person name="Probst A.J."/>
            <person name="Thomas B.C."/>
            <person name="Singh A."/>
            <person name="Wilkins M.J."/>
            <person name="Karaoz U."/>
            <person name="Brodie E.L."/>
            <person name="Williams K.H."/>
            <person name="Hubbard S.S."/>
            <person name="Banfield J.F."/>
        </authorList>
    </citation>
    <scope>NUCLEOTIDE SEQUENCE [LARGE SCALE GENOMIC DNA]</scope>
</reference>
<proteinExistence type="predicted"/>
<dbReference type="AlphaFoldDB" id="A0A1G2K6G7"/>
<evidence type="ECO:0000313" key="2">
    <source>
        <dbReference type="Proteomes" id="UP000178574"/>
    </source>
</evidence>
<sequence>MPSQTPQFDKALDEYFKSIRLDRSGGLKKVCRFSSKEFYIRPEDIEFYRKHYVPLPTLEPEERRRLRCATSNSYTLFKRTSSYTRKKIISVYPESSPFKVYEHQIWYSDKWNPMDFGRSYDPERSFFDQWDDLQRAVPHPSLISDPTNVQSDYTNVSKNLKNCYFTFDQNKGEDLYYHQCCNEDRNCIECWALDYSDTCYESKIGDHLFKCFWCEESKQTTESYFLWDCRNSSHCFMSSNLRNKKYYFRNQYIGKEEYEKRIKEINFGSWKELEELKKEFLTLKHDAPRRELNNSNAISSFGDFIRNSKNIYFGLWVWDSENVAYSEGVEDSRDSYDILGGTGNELCYFLANVWAEDNYDCVFSYHIDNCEAVEYSAYCRNCVNCFGCFGLDNKSYCIFNIQYSPKEYWARLDEIKTRMFFAGEYGEFFPPAMLPFPYRSTQVAYYYGFEDYENAKKYGYDTSSVEALSEKVEGEVLDAKDLPDDIRDVKDDILKKVIYDVKNKKHFRYIKQELAFYRMHGIPLPREHPASRMSRWRKELGLIVRYHRRKCARCGKMMETVYGPDSPEKNVWCESCYLKEIG</sequence>
<dbReference type="Proteomes" id="UP000178574">
    <property type="component" value="Unassembled WGS sequence"/>
</dbReference>
<protein>
    <submittedName>
        <fullName evidence="1">Uncharacterized protein</fullName>
    </submittedName>
</protein>